<dbReference type="Gene3D" id="1.10.10.10">
    <property type="entry name" value="Winged helix-like DNA-binding domain superfamily/Winged helix DNA-binding domain"/>
    <property type="match status" value="1"/>
</dbReference>
<organism evidence="5 6">
    <name type="scientific">Ardenticatena maritima</name>
    <dbReference type="NCBI Taxonomy" id="872965"/>
    <lineage>
        <taxon>Bacteria</taxon>
        <taxon>Bacillati</taxon>
        <taxon>Chloroflexota</taxon>
        <taxon>Ardenticatenia</taxon>
        <taxon>Ardenticatenales</taxon>
        <taxon>Ardenticatenaceae</taxon>
        <taxon>Ardenticatena</taxon>
    </lineage>
</organism>
<evidence type="ECO:0000259" key="3">
    <source>
        <dbReference type="PROSITE" id="PS50043"/>
    </source>
</evidence>
<evidence type="ECO:0000259" key="4">
    <source>
        <dbReference type="PROSITE" id="PS50110"/>
    </source>
</evidence>
<dbReference type="InterPro" id="IPR039420">
    <property type="entry name" value="WalR-like"/>
</dbReference>
<dbReference type="InterPro" id="IPR001789">
    <property type="entry name" value="Sig_transdc_resp-reg_receiver"/>
</dbReference>
<dbReference type="PANTHER" id="PTHR43214">
    <property type="entry name" value="TWO-COMPONENT RESPONSE REGULATOR"/>
    <property type="match status" value="1"/>
</dbReference>
<reference evidence="6" key="2">
    <citation type="submission" date="2015-08" db="EMBL/GenBank/DDBJ databases">
        <title>Draft Genome Sequence of a Heterotrophic Facultative Anaerobic Bacterium Ardenticatena maritima Strain 110S.</title>
        <authorList>
            <person name="Kawaichi S."/>
            <person name="Yoshida T."/>
            <person name="Sako Y."/>
            <person name="Nakamura R."/>
        </authorList>
    </citation>
    <scope>NUCLEOTIDE SEQUENCE [LARGE SCALE GENOMIC DNA]</scope>
    <source>
        <strain evidence="6">110S</strain>
    </source>
</reference>
<dbReference type="InterPro" id="IPR011006">
    <property type="entry name" value="CheY-like_superfamily"/>
</dbReference>
<gene>
    <name evidence="5" type="ORF">ARMA_1733</name>
</gene>
<dbReference type="InterPro" id="IPR036388">
    <property type="entry name" value="WH-like_DNA-bd_sf"/>
</dbReference>
<dbReference type="InterPro" id="IPR016032">
    <property type="entry name" value="Sig_transdc_resp-reg_C-effctor"/>
</dbReference>
<dbReference type="SMART" id="SM00448">
    <property type="entry name" value="REC"/>
    <property type="match status" value="2"/>
</dbReference>
<evidence type="ECO:0000313" key="5">
    <source>
        <dbReference type="EMBL" id="GAP63310.1"/>
    </source>
</evidence>
<dbReference type="AlphaFoldDB" id="A0A0M9UCU2"/>
<keyword evidence="2" id="KW-0597">Phosphoprotein</keyword>
<dbReference type="GO" id="GO:0006355">
    <property type="term" value="P:regulation of DNA-templated transcription"/>
    <property type="evidence" value="ECO:0007669"/>
    <property type="project" value="InterPro"/>
</dbReference>
<keyword evidence="6" id="KW-1185">Reference proteome</keyword>
<dbReference type="SUPFAM" id="SSF52172">
    <property type="entry name" value="CheY-like"/>
    <property type="match status" value="2"/>
</dbReference>
<dbReference type="InterPro" id="IPR000792">
    <property type="entry name" value="Tscrpt_reg_LuxR_C"/>
</dbReference>
<dbReference type="EMBL" id="BBZA01000137">
    <property type="protein sequence ID" value="GAP63310.1"/>
    <property type="molecule type" value="Genomic_DNA"/>
</dbReference>
<dbReference type="PROSITE" id="PS50043">
    <property type="entry name" value="HTH_LUXR_2"/>
    <property type="match status" value="1"/>
</dbReference>
<dbReference type="CDD" id="cd00156">
    <property type="entry name" value="REC"/>
    <property type="match status" value="1"/>
</dbReference>
<proteinExistence type="predicted"/>
<feature type="domain" description="Response regulatory" evidence="4">
    <location>
        <begin position="154"/>
        <end position="274"/>
    </location>
</feature>
<protein>
    <recommendedName>
        <fullName evidence="7">LuxR family transcriptional regulator</fullName>
    </recommendedName>
</protein>
<comment type="caution">
    <text evidence="5">The sequence shown here is derived from an EMBL/GenBank/DDBJ whole genome shotgun (WGS) entry which is preliminary data.</text>
</comment>
<dbReference type="Pfam" id="PF00196">
    <property type="entry name" value="GerE"/>
    <property type="match status" value="1"/>
</dbReference>
<dbReference type="CDD" id="cd06170">
    <property type="entry name" value="LuxR_C_like"/>
    <property type="match status" value="1"/>
</dbReference>
<dbReference type="PROSITE" id="PS00622">
    <property type="entry name" value="HTH_LUXR_1"/>
    <property type="match status" value="1"/>
</dbReference>
<evidence type="ECO:0008006" key="7">
    <source>
        <dbReference type="Google" id="ProtNLM"/>
    </source>
</evidence>
<dbReference type="Proteomes" id="UP000037784">
    <property type="component" value="Unassembled WGS sequence"/>
</dbReference>
<evidence type="ECO:0000256" key="1">
    <source>
        <dbReference type="ARBA" id="ARBA00023125"/>
    </source>
</evidence>
<accession>A0A0M9UCU2</accession>
<dbReference type="PROSITE" id="PS50110">
    <property type="entry name" value="RESPONSE_REGULATORY"/>
    <property type="match status" value="2"/>
</dbReference>
<dbReference type="SUPFAM" id="SSF46894">
    <property type="entry name" value="C-terminal effector domain of the bipartite response regulators"/>
    <property type="match status" value="1"/>
</dbReference>
<keyword evidence="1" id="KW-0238">DNA-binding</keyword>
<dbReference type="Pfam" id="PF00072">
    <property type="entry name" value="Response_reg"/>
    <property type="match status" value="2"/>
</dbReference>
<reference evidence="5 6" key="1">
    <citation type="journal article" date="2015" name="Genome Announc.">
        <title>Draft Genome Sequence of a Heterotrophic Facultative Anaerobic Thermophilic Bacterium, Ardenticatena maritima Strain 110ST.</title>
        <authorList>
            <person name="Kawaichi S."/>
            <person name="Yoshida T."/>
            <person name="Sako Y."/>
            <person name="Nakamura R."/>
        </authorList>
    </citation>
    <scope>NUCLEOTIDE SEQUENCE [LARGE SCALE GENOMIC DNA]</scope>
    <source>
        <strain evidence="5 6">110S</strain>
    </source>
</reference>
<feature type="modified residue" description="4-aspartylphosphate" evidence="2">
    <location>
        <position position="53"/>
    </location>
</feature>
<dbReference type="InParanoid" id="A0A0M9UCU2"/>
<dbReference type="Gene3D" id="3.40.50.2300">
    <property type="match status" value="2"/>
</dbReference>
<evidence type="ECO:0000313" key="6">
    <source>
        <dbReference type="Proteomes" id="UP000037784"/>
    </source>
</evidence>
<feature type="domain" description="HTH luxR-type" evidence="3">
    <location>
        <begin position="291"/>
        <end position="356"/>
    </location>
</feature>
<dbReference type="OrthoDB" id="158850at2"/>
<dbReference type="GO" id="GO:0000160">
    <property type="term" value="P:phosphorelay signal transduction system"/>
    <property type="evidence" value="ECO:0007669"/>
    <property type="project" value="InterPro"/>
</dbReference>
<evidence type="ECO:0000256" key="2">
    <source>
        <dbReference type="PROSITE-ProRule" id="PRU00169"/>
    </source>
</evidence>
<dbReference type="PRINTS" id="PR00038">
    <property type="entry name" value="HTHLUXR"/>
</dbReference>
<feature type="domain" description="Response regulatory" evidence="4">
    <location>
        <begin position="4"/>
        <end position="124"/>
    </location>
</feature>
<name>A0A0M9UCU2_9CHLR</name>
<dbReference type="RefSeq" id="WP_054493165.1">
    <property type="nucleotide sequence ID" value="NZ_BBZA01000137.1"/>
</dbReference>
<sequence length="364" mass="40616">MTWHALIVEDDPAWRELLSEMLEDLGARITTAESYESAMAAIQRGPYDLALLDLSLESEDHENRDGMRVLARFREQWPDAAAVLITGYGTVDVAVQALTTYGARDFIRKETFDRRRFLETIRRVVHTRPTPTIIGERQANEASANDTTPAVGGRVLVVEDNPAWQSIFRELFEDLGCDVLISVSYAEARGWLQREPFDLVVTDLKLVSSVSPWENRDGFHLLRVAREKNVPAIVVSGLATPEEIDRAFEEFGVFGFFDKEGLQRESFLRLARTALQQGQSQGTATARSTQGPNPLDTLTERQLEVLRLLAQGKTNKEIAAELIVTTNTVKKHVLAIFDKLGVNSRAAAVAVALQHGLDVETQDE</sequence>
<dbReference type="GO" id="GO:0003677">
    <property type="term" value="F:DNA binding"/>
    <property type="evidence" value="ECO:0007669"/>
    <property type="project" value="UniProtKB-KW"/>
</dbReference>
<dbReference type="SMART" id="SM00421">
    <property type="entry name" value="HTH_LUXR"/>
    <property type="match status" value="1"/>
</dbReference>
<feature type="modified residue" description="4-aspartylphosphate" evidence="2">
    <location>
        <position position="203"/>
    </location>
</feature>